<protein>
    <submittedName>
        <fullName evidence="2">DDE-1 domain-containing protein</fullName>
    </submittedName>
</protein>
<evidence type="ECO:0000313" key="1">
    <source>
        <dbReference type="Proteomes" id="UP000887540"/>
    </source>
</evidence>
<evidence type="ECO:0000313" key="2">
    <source>
        <dbReference type="WBParaSite" id="ACRNAN_scaffold9634.g22158.t1"/>
    </source>
</evidence>
<proteinExistence type="predicted"/>
<reference evidence="2" key="1">
    <citation type="submission" date="2022-11" db="UniProtKB">
        <authorList>
            <consortium name="WormBaseParasite"/>
        </authorList>
    </citation>
    <scope>IDENTIFICATION</scope>
</reference>
<name>A0A914ERD3_9BILA</name>
<dbReference type="WBParaSite" id="ACRNAN_scaffold9634.g22158.t1">
    <property type="protein sequence ID" value="ACRNAN_scaffold9634.g22158.t1"/>
    <property type="gene ID" value="ACRNAN_scaffold9634.g22158"/>
</dbReference>
<accession>A0A914ERD3</accession>
<keyword evidence="1" id="KW-1185">Reference proteome</keyword>
<organism evidence="1 2">
    <name type="scientific">Acrobeloides nanus</name>
    <dbReference type="NCBI Taxonomy" id="290746"/>
    <lineage>
        <taxon>Eukaryota</taxon>
        <taxon>Metazoa</taxon>
        <taxon>Ecdysozoa</taxon>
        <taxon>Nematoda</taxon>
        <taxon>Chromadorea</taxon>
        <taxon>Rhabditida</taxon>
        <taxon>Tylenchina</taxon>
        <taxon>Cephalobomorpha</taxon>
        <taxon>Cephaloboidea</taxon>
        <taxon>Cephalobidae</taxon>
        <taxon>Acrobeloides</taxon>
    </lineage>
</organism>
<dbReference type="Proteomes" id="UP000887540">
    <property type="component" value="Unplaced"/>
</dbReference>
<sequence length="121" mass="13640">MLVILQEPDGKFGPIVQKRMFKAPNLYVVPSKSGKITKEILHNWYRDVLFPSLGPRSLMLIDSLNTYNDTSYWNTVNPANKELNLLTIPELCTVPGLLNFGSIVGSHVIMWKKGLAIMKIP</sequence>
<dbReference type="AlphaFoldDB" id="A0A914ERD3"/>